<evidence type="ECO:0000313" key="2">
    <source>
        <dbReference type="Proteomes" id="UP001148629"/>
    </source>
</evidence>
<evidence type="ECO:0000313" key="1">
    <source>
        <dbReference type="EMBL" id="KAJ3546310.1"/>
    </source>
</evidence>
<organism evidence="1 2">
    <name type="scientific">Fusarium decemcellulare</name>
    <dbReference type="NCBI Taxonomy" id="57161"/>
    <lineage>
        <taxon>Eukaryota</taxon>
        <taxon>Fungi</taxon>
        <taxon>Dikarya</taxon>
        <taxon>Ascomycota</taxon>
        <taxon>Pezizomycotina</taxon>
        <taxon>Sordariomycetes</taxon>
        <taxon>Hypocreomycetidae</taxon>
        <taxon>Hypocreales</taxon>
        <taxon>Nectriaceae</taxon>
        <taxon>Fusarium</taxon>
        <taxon>Fusarium decemcellulare species complex</taxon>
    </lineage>
</organism>
<proteinExistence type="predicted"/>
<protein>
    <submittedName>
        <fullName evidence="1">Uncharacterized protein</fullName>
    </submittedName>
</protein>
<gene>
    <name evidence="1" type="ORF">NM208_g2072</name>
</gene>
<keyword evidence="2" id="KW-1185">Reference proteome</keyword>
<name>A0ACC1STX8_9HYPO</name>
<comment type="caution">
    <text evidence="1">The sequence shown here is derived from an EMBL/GenBank/DDBJ whole genome shotgun (WGS) entry which is preliminary data.</text>
</comment>
<reference evidence="1" key="1">
    <citation type="submission" date="2022-08" db="EMBL/GenBank/DDBJ databases">
        <title>Genome Sequence of Fusarium decemcellulare.</title>
        <authorList>
            <person name="Buettner E."/>
        </authorList>
    </citation>
    <scope>NUCLEOTIDE SEQUENCE</scope>
    <source>
        <strain evidence="1">Babe19</strain>
    </source>
</reference>
<dbReference type="Proteomes" id="UP001148629">
    <property type="component" value="Unassembled WGS sequence"/>
</dbReference>
<dbReference type="EMBL" id="JANRMS010000118">
    <property type="protein sequence ID" value="KAJ3546310.1"/>
    <property type="molecule type" value="Genomic_DNA"/>
</dbReference>
<sequence>MRGFDPTCTGTPLLSLSSFLYIIFTTSSPLPPPLSSPSPPIINRHLPDYIHLESTILLRWPRGPVPLRLPPGANDHANGHALEQMAFYKKRAEKFTRYRDHDLAAAAVSKWPFFVVTKFIADNDSRKGELTDGASFAELWVAARAKAAAENGDDEPPAEEEVHRTSPSPHPEEGAVTLSWHSLGGFALWQDVCIRLRNYADITLTHDAERPWNLPLRPSVAIFPVTSIWQSGVIRHVYCMKDHAYDQAIAFEAATPAQGECDDIFAARRAAREANKLAKSATKADKAKEDEDTTPKPEQ</sequence>
<accession>A0ACC1STX8</accession>